<evidence type="ECO:0000313" key="1">
    <source>
        <dbReference type="EMBL" id="CAG5067945.1"/>
    </source>
</evidence>
<name>A0ABM8UKD5_9BACT</name>
<dbReference type="RefSeq" id="WP_215232074.1">
    <property type="nucleotide sequence ID" value="NZ_CAJRAU010000001.1"/>
</dbReference>
<keyword evidence="2" id="KW-1185">Reference proteome</keyword>
<protein>
    <recommendedName>
        <fullName evidence="3">SCP2 domain-containing protein</fullName>
    </recommendedName>
</protein>
<comment type="caution">
    <text evidence="1">The sequence shown here is derived from an EMBL/GenBank/DDBJ whole genome shotgun (WGS) entry which is preliminary data.</text>
</comment>
<gene>
    <name evidence="1" type="ORF">DYBT9623_00673</name>
</gene>
<reference evidence="1 2" key="1">
    <citation type="submission" date="2021-04" db="EMBL/GenBank/DDBJ databases">
        <authorList>
            <person name="Rodrigo-Torres L."/>
            <person name="Arahal R. D."/>
            <person name="Lucena T."/>
        </authorList>
    </citation>
    <scope>NUCLEOTIDE SEQUENCE [LARGE SCALE GENOMIC DNA]</scope>
    <source>
        <strain evidence="1 2">CECT 9623</strain>
    </source>
</reference>
<evidence type="ECO:0000313" key="2">
    <source>
        <dbReference type="Proteomes" id="UP000679725"/>
    </source>
</evidence>
<sequence>MDRNSELNQAYQDWKLAFEEDFQPISEPDKVWVVLSGLNSDLPQAAFSRKEYADLLSGFLDTEAEPIEVPKTEAGLEIDKYVEPLSDGMRPFQMTITQDGEIVHVLGPDDALVTIEEPQLINVHSDDPDAGELVCDGNIQLLKGTFWGWDEHEALRTALALFKTARTNY</sequence>
<organism evidence="1 2">
    <name type="scientific">Dyadobacter linearis</name>
    <dbReference type="NCBI Taxonomy" id="2823330"/>
    <lineage>
        <taxon>Bacteria</taxon>
        <taxon>Pseudomonadati</taxon>
        <taxon>Bacteroidota</taxon>
        <taxon>Cytophagia</taxon>
        <taxon>Cytophagales</taxon>
        <taxon>Spirosomataceae</taxon>
        <taxon>Dyadobacter</taxon>
    </lineage>
</organism>
<evidence type="ECO:0008006" key="3">
    <source>
        <dbReference type="Google" id="ProtNLM"/>
    </source>
</evidence>
<dbReference type="EMBL" id="CAJRAU010000001">
    <property type="protein sequence ID" value="CAG5067945.1"/>
    <property type="molecule type" value="Genomic_DNA"/>
</dbReference>
<proteinExistence type="predicted"/>
<accession>A0ABM8UKD5</accession>
<dbReference type="Proteomes" id="UP000679725">
    <property type="component" value="Unassembled WGS sequence"/>
</dbReference>